<evidence type="ECO:0000313" key="3">
    <source>
        <dbReference type="EMBL" id="BBD77549.1"/>
    </source>
</evidence>
<proteinExistence type="predicted"/>
<keyword evidence="1" id="KW-0479">Metal-binding</keyword>
<dbReference type="KEGG" id="htl:HPTL_1285"/>
<dbReference type="InterPro" id="IPR002762">
    <property type="entry name" value="CbiX-like"/>
</dbReference>
<reference evidence="3 4" key="1">
    <citation type="submission" date="2018-04" db="EMBL/GenBank/DDBJ databases">
        <title>Complete genome sequence of Hydrogenophilus thermoluteolus TH-1.</title>
        <authorList>
            <person name="Arai H."/>
        </authorList>
    </citation>
    <scope>NUCLEOTIDE SEQUENCE [LARGE SCALE GENOMIC DNA]</scope>
    <source>
        <strain evidence="3 4">TH-1</strain>
    </source>
</reference>
<evidence type="ECO:0000256" key="2">
    <source>
        <dbReference type="ARBA" id="ARBA00023239"/>
    </source>
</evidence>
<keyword evidence="4" id="KW-1185">Reference proteome</keyword>
<organism evidence="3 4">
    <name type="scientific">Hydrogenophilus thermoluteolus</name>
    <name type="common">Pseudomonas hydrogenothermophila</name>
    <dbReference type="NCBI Taxonomy" id="297"/>
    <lineage>
        <taxon>Bacteria</taxon>
        <taxon>Pseudomonadati</taxon>
        <taxon>Pseudomonadota</taxon>
        <taxon>Hydrogenophilia</taxon>
        <taxon>Hydrogenophilales</taxon>
        <taxon>Hydrogenophilaceae</taxon>
        <taxon>Hydrogenophilus</taxon>
    </lineage>
</organism>
<dbReference type="Gene3D" id="3.40.50.1400">
    <property type="match status" value="1"/>
</dbReference>
<dbReference type="Proteomes" id="UP000262004">
    <property type="component" value="Chromosome"/>
</dbReference>
<dbReference type="Pfam" id="PF01903">
    <property type="entry name" value="CbiX"/>
    <property type="match status" value="1"/>
</dbReference>
<dbReference type="GO" id="GO:0016829">
    <property type="term" value="F:lyase activity"/>
    <property type="evidence" value="ECO:0007669"/>
    <property type="project" value="UniProtKB-KW"/>
</dbReference>
<evidence type="ECO:0000313" key="4">
    <source>
        <dbReference type="Proteomes" id="UP000262004"/>
    </source>
</evidence>
<accession>A0A2Z6DYY6</accession>
<dbReference type="SUPFAM" id="SSF53800">
    <property type="entry name" value="Chelatase"/>
    <property type="match status" value="1"/>
</dbReference>
<dbReference type="InterPro" id="IPR050963">
    <property type="entry name" value="Sirohydro_Cobaltochel/CbiX"/>
</dbReference>
<dbReference type="RefSeq" id="WP_119335279.1">
    <property type="nucleotide sequence ID" value="NZ_AP018558.1"/>
</dbReference>
<dbReference type="PANTHER" id="PTHR33542:SF3">
    <property type="entry name" value="SIROHYDROCHLORIN FERROCHELATASE, CHLOROPLASTIC"/>
    <property type="match status" value="1"/>
</dbReference>
<name>A0A2Z6DYY6_HYDTE</name>
<dbReference type="AlphaFoldDB" id="A0A2Z6DYY6"/>
<dbReference type="CDD" id="cd03416">
    <property type="entry name" value="CbiX_SirB_N"/>
    <property type="match status" value="1"/>
</dbReference>
<gene>
    <name evidence="3" type="primary">cbiX</name>
    <name evidence="3" type="ORF">HPTL_1285</name>
</gene>
<evidence type="ECO:0000256" key="1">
    <source>
        <dbReference type="ARBA" id="ARBA00022723"/>
    </source>
</evidence>
<dbReference type="PANTHER" id="PTHR33542">
    <property type="entry name" value="SIROHYDROCHLORIN FERROCHELATASE, CHLOROPLASTIC"/>
    <property type="match status" value="1"/>
</dbReference>
<dbReference type="OrthoDB" id="9797895at2"/>
<protein>
    <submittedName>
        <fullName evidence="3">Cobalamin biosynthesis protein CbiX</fullName>
    </submittedName>
</protein>
<dbReference type="EMBL" id="AP018558">
    <property type="protein sequence ID" value="BBD77549.1"/>
    <property type="molecule type" value="Genomic_DNA"/>
</dbReference>
<dbReference type="GO" id="GO:0046872">
    <property type="term" value="F:metal ion binding"/>
    <property type="evidence" value="ECO:0007669"/>
    <property type="project" value="UniProtKB-KW"/>
</dbReference>
<keyword evidence="2" id="KW-0456">Lyase</keyword>
<sequence length="137" mass="14982">MTATNHTAPHPEPTPRRALVLFAHGARNPEWAEPLRYAQSVLSERLPDHTVTVAFLEFLSPTLTEAVMELAPTHSEIVIVPWFVAEGGHLQRDLPQLVNNLATRYPAVQFSCFPPIGTLEPVIRAIADAVVATLSAS</sequence>